<keyword evidence="5" id="KW-0009">Actin-binding</keyword>
<evidence type="ECO:0000256" key="4">
    <source>
        <dbReference type="ARBA" id="ARBA00022553"/>
    </source>
</evidence>
<dbReference type="WBParaSite" id="Hba_16930">
    <property type="protein sequence ID" value="Hba_16930"/>
    <property type="gene ID" value="Hba_16930"/>
</dbReference>
<dbReference type="GO" id="GO:0071933">
    <property type="term" value="F:Arp2/3 complex binding"/>
    <property type="evidence" value="ECO:0007669"/>
    <property type="project" value="TreeGrafter"/>
</dbReference>
<reference evidence="9" key="1">
    <citation type="submission" date="2016-11" db="UniProtKB">
        <authorList>
            <consortium name="WormBaseParasite"/>
        </authorList>
    </citation>
    <scope>IDENTIFICATION</scope>
</reference>
<dbReference type="PANTHER" id="PTHR12902:SF1">
    <property type="entry name" value="WISKOTT-ALDRICH SYNDROME PROTEIN FAMILY MEMBER"/>
    <property type="match status" value="1"/>
</dbReference>
<evidence type="ECO:0000256" key="1">
    <source>
        <dbReference type="ARBA" id="ARBA00004245"/>
    </source>
</evidence>
<keyword evidence="3" id="KW-0963">Cytoplasm</keyword>
<dbReference type="GO" id="GO:2000601">
    <property type="term" value="P:positive regulation of Arp2/3 complex-mediated actin nucleation"/>
    <property type="evidence" value="ECO:0007669"/>
    <property type="project" value="TreeGrafter"/>
</dbReference>
<evidence type="ECO:0000256" key="2">
    <source>
        <dbReference type="ARBA" id="ARBA00006993"/>
    </source>
</evidence>
<keyword evidence="8" id="KW-1185">Reference proteome</keyword>
<comment type="subcellular location">
    <subcellularLocation>
        <location evidence="1">Cytoplasm</location>
        <location evidence="1">Cytoskeleton</location>
    </subcellularLocation>
</comment>
<dbReference type="GO" id="GO:0031209">
    <property type="term" value="C:SCAR complex"/>
    <property type="evidence" value="ECO:0007669"/>
    <property type="project" value="TreeGrafter"/>
</dbReference>
<comment type="similarity">
    <text evidence="2">Belongs to the SCAR/WAVE family.</text>
</comment>
<feature type="region of interest" description="Disordered" evidence="7">
    <location>
        <begin position="176"/>
        <end position="200"/>
    </location>
</feature>
<dbReference type="Gene3D" id="6.10.280.150">
    <property type="match status" value="1"/>
</dbReference>
<evidence type="ECO:0000256" key="7">
    <source>
        <dbReference type="SAM" id="MobiDB-lite"/>
    </source>
</evidence>
<dbReference type="GO" id="GO:0005856">
    <property type="term" value="C:cytoskeleton"/>
    <property type="evidence" value="ECO:0007669"/>
    <property type="project" value="UniProtKB-SubCell"/>
</dbReference>
<keyword evidence="6" id="KW-0206">Cytoskeleton</keyword>
<feature type="compositionally biased region" description="Basic and acidic residues" evidence="7">
    <location>
        <begin position="191"/>
        <end position="200"/>
    </location>
</feature>
<dbReference type="GO" id="GO:0030036">
    <property type="term" value="P:actin cytoskeleton organization"/>
    <property type="evidence" value="ECO:0007669"/>
    <property type="project" value="InterPro"/>
</dbReference>
<dbReference type="GO" id="GO:0003779">
    <property type="term" value="F:actin binding"/>
    <property type="evidence" value="ECO:0007669"/>
    <property type="project" value="UniProtKB-KW"/>
</dbReference>
<evidence type="ECO:0000313" key="8">
    <source>
        <dbReference type="Proteomes" id="UP000095283"/>
    </source>
</evidence>
<sequence>MPLTKRAVSPVDVSKGQIPREVNREELQYVANSTLANLIRQLSSLSKHAEHIFGEIYHDAMKLDHKSNTLQQRIDRLKAKVIQLDSCNEQASLDELQMRKPFKSSMLVDQHTLDRITLPTALAEVYSRCDRPPNLDALNPYRESDAVSALSLYTNPSFFFDLWRMEMLKDCNDNRRRVKSPVGQGGKSPKKKEFELNNRT</sequence>
<evidence type="ECO:0000256" key="6">
    <source>
        <dbReference type="ARBA" id="ARBA00023212"/>
    </source>
</evidence>
<dbReference type="AlphaFoldDB" id="A0A1I7XHG0"/>
<evidence type="ECO:0000256" key="3">
    <source>
        <dbReference type="ARBA" id="ARBA00022490"/>
    </source>
</evidence>
<organism evidence="8 9">
    <name type="scientific">Heterorhabditis bacteriophora</name>
    <name type="common">Entomopathogenic nematode worm</name>
    <dbReference type="NCBI Taxonomy" id="37862"/>
    <lineage>
        <taxon>Eukaryota</taxon>
        <taxon>Metazoa</taxon>
        <taxon>Ecdysozoa</taxon>
        <taxon>Nematoda</taxon>
        <taxon>Chromadorea</taxon>
        <taxon>Rhabditida</taxon>
        <taxon>Rhabditina</taxon>
        <taxon>Rhabditomorpha</taxon>
        <taxon>Strongyloidea</taxon>
        <taxon>Heterorhabditidae</taxon>
        <taxon>Heterorhabditis</taxon>
    </lineage>
</organism>
<accession>A0A1I7XHG0</accession>
<dbReference type="Proteomes" id="UP000095283">
    <property type="component" value="Unplaced"/>
</dbReference>
<protein>
    <submittedName>
        <fullName evidence="9">Wiskott-Aldrich syndrome protein family member</fullName>
    </submittedName>
</protein>
<dbReference type="FunFam" id="1.20.5.340:FF:000012">
    <property type="entry name" value="Wiskott-Aldrich syndrome protein family member 1"/>
    <property type="match status" value="1"/>
</dbReference>
<name>A0A1I7XHG0_HETBA</name>
<proteinExistence type="inferred from homology"/>
<dbReference type="InterPro" id="IPR028288">
    <property type="entry name" value="SCAR/WAVE_fam"/>
</dbReference>
<evidence type="ECO:0000256" key="5">
    <source>
        <dbReference type="ARBA" id="ARBA00023203"/>
    </source>
</evidence>
<dbReference type="PANTHER" id="PTHR12902">
    <property type="entry name" value="WASP-1"/>
    <property type="match status" value="1"/>
</dbReference>
<evidence type="ECO:0000313" key="9">
    <source>
        <dbReference type="WBParaSite" id="Hba_16930"/>
    </source>
</evidence>
<keyword evidence="4" id="KW-0597">Phosphoprotein</keyword>
<dbReference type="GO" id="GO:0034237">
    <property type="term" value="F:protein kinase A regulatory subunit binding"/>
    <property type="evidence" value="ECO:0007669"/>
    <property type="project" value="TreeGrafter"/>
</dbReference>
<dbReference type="Gene3D" id="1.20.5.340">
    <property type="match status" value="1"/>
</dbReference>